<evidence type="ECO:0000313" key="3">
    <source>
        <dbReference type="Proteomes" id="UP001292094"/>
    </source>
</evidence>
<feature type="region of interest" description="Disordered" evidence="1">
    <location>
        <begin position="1"/>
        <end position="134"/>
    </location>
</feature>
<protein>
    <submittedName>
        <fullName evidence="2">Uncharacterized protein</fullName>
    </submittedName>
</protein>
<organism evidence="2 3">
    <name type="scientific">Petrolisthes manimaculis</name>
    <dbReference type="NCBI Taxonomy" id="1843537"/>
    <lineage>
        <taxon>Eukaryota</taxon>
        <taxon>Metazoa</taxon>
        <taxon>Ecdysozoa</taxon>
        <taxon>Arthropoda</taxon>
        <taxon>Crustacea</taxon>
        <taxon>Multicrustacea</taxon>
        <taxon>Malacostraca</taxon>
        <taxon>Eumalacostraca</taxon>
        <taxon>Eucarida</taxon>
        <taxon>Decapoda</taxon>
        <taxon>Pleocyemata</taxon>
        <taxon>Anomura</taxon>
        <taxon>Galatheoidea</taxon>
        <taxon>Porcellanidae</taxon>
        <taxon>Petrolisthes</taxon>
    </lineage>
</organism>
<sequence>MGARVREDKDGVKEKDGVKKKECQPSHSQRQGFSRPLPLHPDTPRWPLHSLHSTQYTEQPPPSLPSFTLNYHPHPTLPSSSTPTPSFPLNNYHPHPTLPSTTTLTPSLPSTTTLTPSLPSTTTLTPSLPSSSTPNQTCCVVLCSVVLCRVVPSPPRGLPML</sequence>
<feature type="compositionally biased region" description="Low complexity" evidence="1">
    <location>
        <begin position="72"/>
        <end position="89"/>
    </location>
</feature>
<dbReference type="EMBL" id="JAWZYT010000744">
    <property type="protein sequence ID" value="KAK4319529.1"/>
    <property type="molecule type" value="Genomic_DNA"/>
</dbReference>
<feature type="compositionally biased region" description="Basic and acidic residues" evidence="1">
    <location>
        <begin position="1"/>
        <end position="24"/>
    </location>
</feature>
<accession>A0AAE1Q4R0</accession>
<feature type="compositionally biased region" description="Low complexity" evidence="1">
    <location>
        <begin position="98"/>
        <end position="134"/>
    </location>
</feature>
<reference evidence="2" key="1">
    <citation type="submission" date="2023-11" db="EMBL/GenBank/DDBJ databases">
        <title>Genome assemblies of two species of porcelain crab, Petrolisthes cinctipes and Petrolisthes manimaculis (Anomura: Porcellanidae).</title>
        <authorList>
            <person name="Angst P."/>
        </authorList>
    </citation>
    <scope>NUCLEOTIDE SEQUENCE</scope>
    <source>
        <strain evidence="2">PB745_02</strain>
        <tissue evidence="2">Gill</tissue>
    </source>
</reference>
<dbReference type="Proteomes" id="UP001292094">
    <property type="component" value="Unassembled WGS sequence"/>
</dbReference>
<keyword evidence="3" id="KW-1185">Reference proteome</keyword>
<evidence type="ECO:0000256" key="1">
    <source>
        <dbReference type="SAM" id="MobiDB-lite"/>
    </source>
</evidence>
<gene>
    <name evidence="2" type="ORF">Pmani_009544</name>
</gene>
<dbReference type="AlphaFoldDB" id="A0AAE1Q4R0"/>
<comment type="caution">
    <text evidence="2">The sequence shown here is derived from an EMBL/GenBank/DDBJ whole genome shotgun (WGS) entry which is preliminary data.</text>
</comment>
<evidence type="ECO:0000313" key="2">
    <source>
        <dbReference type="EMBL" id="KAK4319529.1"/>
    </source>
</evidence>
<name>A0AAE1Q4R0_9EUCA</name>
<proteinExistence type="predicted"/>